<accession>A0A2H1VRS8</accession>
<reference evidence="4" key="1">
    <citation type="submission" date="2016-07" db="EMBL/GenBank/DDBJ databases">
        <authorList>
            <person name="Bretaudeau A."/>
        </authorList>
    </citation>
    <scope>NUCLEOTIDE SEQUENCE</scope>
    <source>
        <strain evidence="4">Rice</strain>
        <tissue evidence="4">Whole body</tissue>
    </source>
</reference>
<protein>
    <submittedName>
        <fullName evidence="4">SFRICE_021964</fullName>
    </submittedName>
</protein>
<sequence length="332" mass="37811">MMEEQNLEWICHECRSKLPKVGNLNTPVRNLRECDTNAARSEEQATGLGNITFRKNKSDGNQKAKVSQLPITGSHRKIDDSLVSAISEQVHKVILLELPGIISNIMKTELLSIKEDLQDFRKSIDFISTGYDEMKITVDKLIKDNLVLYNENDALKSTVAGLSERLNTLEQHLREENVEIQGVPEHQNESLPKLLEQCSRVVGCSFKKEDVIKCTRVAKLNKESKLPRAIIVKFRSVRKRDEFYSAVYRYNKSNPNDKLNTSLLGIGGDKKSVYVSEHLSPTNKILHAAARQKAKELGYKFVWVKNGRIYVRKMEGSHYIIIKNRESLGLIC</sequence>
<evidence type="ECO:0000259" key="3">
    <source>
        <dbReference type="Pfam" id="PF25298"/>
    </source>
</evidence>
<evidence type="ECO:0000313" key="4">
    <source>
        <dbReference type="EMBL" id="SOQ43507.1"/>
    </source>
</evidence>
<feature type="region of interest" description="Disordered" evidence="2">
    <location>
        <begin position="45"/>
        <end position="64"/>
    </location>
</feature>
<name>A0A2H1VRS8_SPOFR</name>
<organism evidence="4">
    <name type="scientific">Spodoptera frugiperda</name>
    <name type="common">Fall armyworm</name>
    <dbReference type="NCBI Taxonomy" id="7108"/>
    <lineage>
        <taxon>Eukaryota</taxon>
        <taxon>Metazoa</taxon>
        <taxon>Ecdysozoa</taxon>
        <taxon>Arthropoda</taxon>
        <taxon>Hexapoda</taxon>
        <taxon>Insecta</taxon>
        <taxon>Pterygota</taxon>
        <taxon>Neoptera</taxon>
        <taxon>Endopterygota</taxon>
        <taxon>Lepidoptera</taxon>
        <taxon>Glossata</taxon>
        <taxon>Ditrysia</taxon>
        <taxon>Noctuoidea</taxon>
        <taxon>Noctuidae</taxon>
        <taxon>Amphipyrinae</taxon>
        <taxon>Spodoptera</taxon>
    </lineage>
</organism>
<evidence type="ECO:0000256" key="1">
    <source>
        <dbReference type="SAM" id="Coils"/>
    </source>
</evidence>
<dbReference type="Pfam" id="PF25298">
    <property type="entry name" value="Baculo_FP_2nd"/>
    <property type="match status" value="1"/>
</dbReference>
<dbReference type="InterPro" id="IPR057251">
    <property type="entry name" value="FP_C"/>
</dbReference>
<dbReference type="Gene3D" id="3.30.70.1820">
    <property type="entry name" value="L1 transposable element, RRM domain"/>
    <property type="match status" value="1"/>
</dbReference>
<feature type="coiled-coil region" evidence="1">
    <location>
        <begin position="152"/>
        <end position="179"/>
    </location>
</feature>
<keyword evidence="1" id="KW-0175">Coiled coil</keyword>
<dbReference type="AlphaFoldDB" id="A0A2H1VRS8"/>
<dbReference type="PANTHER" id="PTHR11505">
    <property type="entry name" value="L1 TRANSPOSABLE ELEMENT-RELATED"/>
    <property type="match status" value="1"/>
</dbReference>
<dbReference type="InterPro" id="IPR004244">
    <property type="entry name" value="Transposase_22"/>
</dbReference>
<evidence type="ECO:0000256" key="2">
    <source>
        <dbReference type="SAM" id="MobiDB-lite"/>
    </source>
</evidence>
<feature type="domain" description="FP protein C-terminal" evidence="3">
    <location>
        <begin position="280"/>
        <end position="328"/>
    </location>
</feature>
<proteinExistence type="predicted"/>
<dbReference type="EMBL" id="ODYU01004037">
    <property type="protein sequence ID" value="SOQ43507.1"/>
    <property type="molecule type" value="Genomic_DNA"/>
</dbReference>
<gene>
    <name evidence="4" type="ORF">SFRICE_021964</name>
</gene>